<dbReference type="EMBL" id="JAACFV010000048">
    <property type="protein sequence ID" value="KAF7508879.1"/>
    <property type="molecule type" value="Genomic_DNA"/>
</dbReference>
<feature type="compositionally biased region" description="Polar residues" evidence="1">
    <location>
        <begin position="21"/>
        <end position="32"/>
    </location>
</feature>
<proteinExistence type="predicted"/>
<organism evidence="2 3">
    <name type="scientific">Endocarpon pusillum</name>
    <dbReference type="NCBI Taxonomy" id="364733"/>
    <lineage>
        <taxon>Eukaryota</taxon>
        <taxon>Fungi</taxon>
        <taxon>Dikarya</taxon>
        <taxon>Ascomycota</taxon>
        <taxon>Pezizomycotina</taxon>
        <taxon>Eurotiomycetes</taxon>
        <taxon>Chaetothyriomycetidae</taxon>
        <taxon>Verrucariales</taxon>
        <taxon>Verrucariaceae</taxon>
        <taxon>Endocarpon</taxon>
    </lineage>
</organism>
<accession>A0A8H7AK46</accession>
<feature type="compositionally biased region" description="Basic and acidic residues" evidence="1">
    <location>
        <begin position="1"/>
        <end position="19"/>
    </location>
</feature>
<feature type="compositionally biased region" description="Basic and acidic residues" evidence="1">
    <location>
        <begin position="36"/>
        <end position="63"/>
    </location>
</feature>
<feature type="region of interest" description="Disordered" evidence="1">
    <location>
        <begin position="1"/>
        <end position="97"/>
    </location>
</feature>
<evidence type="ECO:0000313" key="2">
    <source>
        <dbReference type="EMBL" id="KAF7508879.1"/>
    </source>
</evidence>
<dbReference type="Proteomes" id="UP000606974">
    <property type="component" value="Unassembled WGS sequence"/>
</dbReference>
<evidence type="ECO:0000313" key="3">
    <source>
        <dbReference type="Proteomes" id="UP000606974"/>
    </source>
</evidence>
<gene>
    <name evidence="2" type="ORF">GJ744_008588</name>
</gene>
<reference evidence="2" key="1">
    <citation type="submission" date="2020-02" db="EMBL/GenBank/DDBJ databases">
        <authorList>
            <person name="Palmer J.M."/>
        </authorList>
    </citation>
    <scope>NUCLEOTIDE SEQUENCE</scope>
    <source>
        <strain evidence="2">EPUS1.4</strain>
        <tissue evidence="2">Thallus</tissue>
    </source>
</reference>
<comment type="caution">
    <text evidence="2">The sequence shown here is derived from an EMBL/GenBank/DDBJ whole genome shotgun (WGS) entry which is preliminary data.</text>
</comment>
<name>A0A8H7AK46_9EURO</name>
<dbReference type="AlphaFoldDB" id="A0A8H7AK46"/>
<feature type="compositionally biased region" description="Polar residues" evidence="1">
    <location>
        <begin position="78"/>
        <end position="92"/>
    </location>
</feature>
<keyword evidence="3" id="KW-1185">Reference proteome</keyword>
<sequence>MNMEPNDRSQALEENEFVKTELSQPIPSSTLPTLEELQREGERHSRHLKDGEISKVEETHELSPDANPTGDSSIACRYTTSSSEASTQSPNLDNPFALFDTVERLTESRP</sequence>
<protein>
    <submittedName>
        <fullName evidence="2">Uncharacterized protein</fullName>
    </submittedName>
</protein>
<evidence type="ECO:0000256" key="1">
    <source>
        <dbReference type="SAM" id="MobiDB-lite"/>
    </source>
</evidence>